<dbReference type="OrthoDB" id="9802842at2"/>
<feature type="transmembrane region" description="Helical" evidence="1">
    <location>
        <begin position="161"/>
        <end position="184"/>
    </location>
</feature>
<dbReference type="AlphaFoldDB" id="A0A521D3A3"/>
<evidence type="ECO:0000313" key="2">
    <source>
        <dbReference type="EMBL" id="SMO66173.1"/>
    </source>
</evidence>
<feature type="transmembrane region" description="Helical" evidence="1">
    <location>
        <begin position="108"/>
        <end position="126"/>
    </location>
</feature>
<protein>
    <submittedName>
        <fullName evidence="2">Succinate dehydrogenase subunit C</fullName>
    </submittedName>
</protein>
<evidence type="ECO:0000256" key="1">
    <source>
        <dbReference type="SAM" id="Phobius"/>
    </source>
</evidence>
<sequence length="232" mass="26373">MKLMKVLRSQVGRKVLNGATGLALVGFVVVHLAGNLTLFGPENAFNQYTYQLESLGWILYILEFLLALTFLVHAIVGISIWRKRKRARSDRYDTYQTRGEPAHNTWHARTKAISGIVLFLFLIVHLNDFKFGPVEMITLNGVEVRDLKSLVISTFQNPWHAFGYTAVMLFLAAHLAHGFWSALTSLSMQRRRFSDLFYVFSIFFAILLAIGFLFIPLYIYFTGGEGVLLSTL</sequence>
<keyword evidence="1" id="KW-1133">Transmembrane helix</keyword>
<feature type="transmembrane region" description="Helical" evidence="1">
    <location>
        <begin position="58"/>
        <end position="81"/>
    </location>
</feature>
<dbReference type="InterPro" id="IPR034804">
    <property type="entry name" value="SQR/QFR_C/D"/>
</dbReference>
<keyword evidence="3" id="KW-1185">Reference proteome</keyword>
<dbReference type="RefSeq" id="WP_142454316.1">
    <property type="nucleotide sequence ID" value="NZ_FXTP01000007.1"/>
</dbReference>
<proteinExistence type="predicted"/>
<dbReference type="GO" id="GO:0016020">
    <property type="term" value="C:membrane"/>
    <property type="evidence" value="ECO:0007669"/>
    <property type="project" value="InterPro"/>
</dbReference>
<dbReference type="NCBIfam" id="TIGR02046">
    <property type="entry name" value="sdhC_b558_fam"/>
    <property type="match status" value="1"/>
</dbReference>
<dbReference type="CDD" id="cd03498">
    <property type="entry name" value="SQR_TypeB_2_TM"/>
    <property type="match status" value="1"/>
</dbReference>
<organism evidence="2 3">
    <name type="scientific">Gracilimonas mengyeensis</name>
    <dbReference type="NCBI Taxonomy" id="1302730"/>
    <lineage>
        <taxon>Bacteria</taxon>
        <taxon>Pseudomonadati</taxon>
        <taxon>Balneolota</taxon>
        <taxon>Balneolia</taxon>
        <taxon>Balneolales</taxon>
        <taxon>Balneolaceae</taxon>
        <taxon>Gracilimonas</taxon>
    </lineage>
</organism>
<feature type="transmembrane region" description="Helical" evidence="1">
    <location>
        <begin position="196"/>
        <end position="221"/>
    </location>
</feature>
<name>A0A521D3A3_9BACT</name>
<keyword evidence="1" id="KW-0472">Membrane</keyword>
<gene>
    <name evidence="2" type="ORF">SAMN06265219_10768</name>
</gene>
<accession>A0A521D3A3</accession>
<dbReference type="EMBL" id="FXTP01000007">
    <property type="protein sequence ID" value="SMO66173.1"/>
    <property type="molecule type" value="Genomic_DNA"/>
</dbReference>
<evidence type="ECO:0000313" key="3">
    <source>
        <dbReference type="Proteomes" id="UP000317557"/>
    </source>
</evidence>
<feature type="transmembrane region" description="Helical" evidence="1">
    <location>
        <begin position="21"/>
        <end position="38"/>
    </location>
</feature>
<dbReference type="SUPFAM" id="SSF81343">
    <property type="entry name" value="Fumarate reductase respiratory complex transmembrane subunits"/>
    <property type="match status" value="1"/>
</dbReference>
<reference evidence="2 3" key="1">
    <citation type="submission" date="2017-05" db="EMBL/GenBank/DDBJ databases">
        <authorList>
            <person name="Varghese N."/>
            <person name="Submissions S."/>
        </authorList>
    </citation>
    <scope>NUCLEOTIDE SEQUENCE [LARGE SCALE GENOMIC DNA]</scope>
    <source>
        <strain evidence="2 3">DSM 21985</strain>
    </source>
</reference>
<dbReference type="Gene3D" id="1.20.1300.10">
    <property type="entry name" value="Fumarate reductase/succinate dehydrogenase, transmembrane subunit"/>
    <property type="match status" value="1"/>
</dbReference>
<keyword evidence="1" id="KW-0812">Transmembrane</keyword>
<dbReference type="InterPro" id="IPR011138">
    <property type="entry name" value="Cytochrome_b-558"/>
</dbReference>
<dbReference type="Proteomes" id="UP000317557">
    <property type="component" value="Unassembled WGS sequence"/>
</dbReference>